<proteinExistence type="predicted"/>
<dbReference type="SUPFAM" id="SSF75516">
    <property type="entry name" value="Pheromone-binding domain of LuxR-like quorum-sensing transcription factors"/>
    <property type="match status" value="1"/>
</dbReference>
<dbReference type="Gene3D" id="1.10.10.10">
    <property type="entry name" value="Winged helix-like DNA-binding domain superfamily/Winged helix DNA-binding domain"/>
    <property type="match status" value="1"/>
</dbReference>
<dbReference type="GO" id="GO:0003677">
    <property type="term" value="F:DNA binding"/>
    <property type="evidence" value="ECO:0007669"/>
    <property type="project" value="UniProtKB-KW"/>
</dbReference>
<name>A0A1X6ZZP1_9RHOB</name>
<dbReference type="Proteomes" id="UP000240624">
    <property type="component" value="Unassembled WGS sequence"/>
</dbReference>
<dbReference type="InterPro" id="IPR036388">
    <property type="entry name" value="WH-like_DNA-bd_sf"/>
</dbReference>
<dbReference type="Proteomes" id="UP000193495">
    <property type="component" value="Unassembled WGS sequence"/>
</dbReference>
<evidence type="ECO:0000313" key="5">
    <source>
        <dbReference type="EMBL" id="PSK82557.1"/>
    </source>
</evidence>
<evidence type="ECO:0000313" key="6">
    <source>
        <dbReference type="EMBL" id="SLN66194.1"/>
    </source>
</evidence>
<reference evidence="5 8" key="2">
    <citation type="submission" date="2018-03" db="EMBL/GenBank/DDBJ databases">
        <title>Genomic Encyclopedia of Archaeal and Bacterial Type Strains, Phase II (KMG-II): from individual species to whole genera.</title>
        <authorList>
            <person name="Goeker M."/>
        </authorList>
    </citation>
    <scope>NUCLEOTIDE SEQUENCE [LARGE SCALE GENOMIC DNA]</scope>
    <source>
        <strain evidence="5 8">DSM 29956</strain>
    </source>
</reference>
<dbReference type="Gene3D" id="3.30.450.80">
    <property type="entry name" value="Transcription factor LuxR-like, autoinducer-binding domain"/>
    <property type="match status" value="1"/>
</dbReference>
<reference evidence="6 7" key="1">
    <citation type="submission" date="2017-03" db="EMBL/GenBank/DDBJ databases">
        <authorList>
            <person name="Afonso C.L."/>
            <person name="Miller P.J."/>
            <person name="Scott M.A."/>
            <person name="Spackman E."/>
            <person name="Goraichik I."/>
            <person name="Dimitrov K.M."/>
            <person name="Suarez D.L."/>
            <person name="Swayne D.E."/>
        </authorList>
    </citation>
    <scope>NUCLEOTIDE SEQUENCE [LARGE SCALE GENOMIC DNA]</scope>
    <source>
        <strain evidence="6 7">CECT 8367</strain>
    </source>
</reference>
<dbReference type="SMART" id="SM00421">
    <property type="entry name" value="HTH_LUXR"/>
    <property type="match status" value="1"/>
</dbReference>
<feature type="domain" description="HTH luxR-type" evidence="4">
    <location>
        <begin position="144"/>
        <end position="201"/>
    </location>
</feature>
<evidence type="ECO:0000256" key="1">
    <source>
        <dbReference type="ARBA" id="ARBA00023015"/>
    </source>
</evidence>
<dbReference type="EMBL" id="PYGB01000012">
    <property type="protein sequence ID" value="PSK82557.1"/>
    <property type="molecule type" value="Genomic_DNA"/>
</dbReference>
<evidence type="ECO:0000256" key="3">
    <source>
        <dbReference type="ARBA" id="ARBA00023163"/>
    </source>
</evidence>
<gene>
    <name evidence="6" type="primary">sdiA_3</name>
    <name evidence="5" type="ORF">CLV79_11274</name>
    <name evidence="6" type="ORF">LOS8367_03271</name>
</gene>
<dbReference type="EMBL" id="FWFY01000012">
    <property type="protein sequence ID" value="SLN66194.1"/>
    <property type="molecule type" value="Genomic_DNA"/>
</dbReference>
<evidence type="ECO:0000259" key="4">
    <source>
        <dbReference type="SMART" id="SM00421"/>
    </source>
</evidence>
<evidence type="ECO:0000313" key="7">
    <source>
        <dbReference type="Proteomes" id="UP000193495"/>
    </source>
</evidence>
<dbReference type="InterPro" id="IPR016032">
    <property type="entry name" value="Sig_transdc_resp-reg_C-effctor"/>
</dbReference>
<keyword evidence="8" id="KW-1185">Reference proteome</keyword>
<evidence type="ECO:0000256" key="2">
    <source>
        <dbReference type="ARBA" id="ARBA00023125"/>
    </source>
</evidence>
<dbReference type="InterPro" id="IPR005143">
    <property type="entry name" value="TF_LuxR_autoind-bd_dom"/>
</dbReference>
<keyword evidence="3" id="KW-0804">Transcription</keyword>
<dbReference type="InterPro" id="IPR036693">
    <property type="entry name" value="TF_LuxR_autoind-bd_dom_sf"/>
</dbReference>
<protein>
    <submittedName>
        <fullName evidence="5">LuxR family transcriptional regulator</fullName>
    </submittedName>
    <submittedName>
        <fullName evidence="6">Regulatory protein SdiA</fullName>
    </submittedName>
</protein>
<dbReference type="Pfam" id="PF03472">
    <property type="entry name" value="Autoind_bind"/>
    <property type="match status" value="1"/>
</dbReference>
<dbReference type="GO" id="GO:0006355">
    <property type="term" value="P:regulation of DNA-templated transcription"/>
    <property type="evidence" value="ECO:0007669"/>
    <property type="project" value="InterPro"/>
</dbReference>
<keyword evidence="1" id="KW-0805">Transcription regulation</keyword>
<sequence length="207" mass="22663">MPMTMLLHSYAPHDFFELAQLAPAGFSAVLRVSRGRATHVENCLRPEWRDTYERKSYFLRDPAIGWALGHDGVVHWADLVSRDHSGVIADARAHGLVHGMTVATGNAETRSFCGLARHDRPFTDAEGQRALEVIMRLHDGPPGTVSLTDAQREALRLMAEGERHTRAAAIIGISESALKARLKSARLSLGARTTAEAVHAAQMRGLI</sequence>
<dbReference type="AlphaFoldDB" id="A0A1X6ZZP1"/>
<keyword evidence="2" id="KW-0238">DNA-binding</keyword>
<organism evidence="6 7">
    <name type="scientific">Limimaricola soesokkakensis</name>
    <dbReference type="NCBI Taxonomy" id="1343159"/>
    <lineage>
        <taxon>Bacteria</taxon>
        <taxon>Pseudomonadati</taxon>
        <taxon>Pseudomonadota</taxon>
        <taxon>Alphaproteobacteria</taxon>
        <taxon>Rhodobacterales</taxon>
        <taxon>Paracoccaceae</taxon>
        <taxon>Limimaricola</taxon>
    </lineage>
</organism>
<evidence type="ECO:0000313" key="8">
    <source>
        <dbReference type="Proteomes" id="UP000240624"/>
    </source>
</evidence>
<dbReference type="InterPro" id="IPR000792">
    <property type="entry name" value="Tscrpt_reg_LuxR_C"/>
</dbReference>
<dbReference type="SUPFAM" id="SSF46894">
    <property type="entry name" value="C-terminal effector domain of the bipartite response regulators"/>
    <property type="match status" value="1"/>
</dbReference>
<accession>A0A1X6ZZP1</accession>